<keyword evidence="5" id="KW-1185">Reference proteome</keyword>
<name>A0A1R0GX33_9FUNG</name>
<comment type="caution">
    <text evidence="4">The sequence shown here is derived from an EMBL/GenBank/DDBJ whole genome shotgun (WGS) entry which is preliminary data.</text>
</comment>
<evidence type="ECO:0000313" key="5">
    <source>
        <dbReference type="Proteomes" id="UP000187455"/>
    </source>
</evidence>
<protein>
    <submittedName>
        <fullName evidence="4">GATA zinc finger domain-containing protein</fullName>
    </submittedName>
</protein>
<dbReference type="Pfam" id="PF00320">
    <property type="entry name" value="GATA"/>
    <property type="match status" value="1"/>
</dbReference>
<dbReference type="GO" id="GO:0006355">
    <property type="term" value="P:regulation of DNA-templated transcription"/>
    <property type="evidence" value="ECO:0007669"/>
    <property type="project" value="InterPro"/>
</dbReference>
<dbReference type="Gene3D" id="3.30.50.10">
    <property type="entry name" value="Erythroid Transcription Factor GATA-1, subunit A"/>
    <property type="match status" value="1"/>
</dbReference>
<dbReference type="OrthoDB" id="515401at2759"/>
<gene>
    <name evidence="4" type="ORF">AYI68_g4440</name>
</gene>
<proteinExistence type="predicted"/>
<keyword evidence="1" id="KW-0862">Zinc</keyword>
<dbReference type="PROSITE" id="PS50114">
    <property type="entry name" value="GATA_ZN_FINGER_2"/>
    <property type="match status" value="1"/>
</dbReference>
<evidence type="ECO:0000256" key="1">
    <source>
        <dbReference type="PROSITE-ProRule" id="PRU00094"/>
    </source>
</evidence>
<sequence>MLSCQYIMHANFDNIDSDIISNDNRIDQYSNNQLSPVANLHQLEDSIQIPEFDQNIPYINSGNSHSFGFDNSADFSFPSFNPLTLTISRNSSESDHFKSSPVDFKSIYDIPKSKNSSISKKRKDKSSLSKKSSSEDKKCSNCYVTETPLWRRTPDRKNRVCNACGLYFKQYNKHRSVKHNQGLGVPQFKDFGSPRLSPSTDSNPVIEDFSLSSKNPINIGSNTPGSVYKSVNSVKNGSISPAIDVLSSNSHFNSSEPLNTLPSAQKVHSPAALSFYSHPVNINSSSKNNNSINGGSVFPATKGETQTMDHFQEPSSDPNNLYKFVNYPGNVPSSSISSYPSEFTQNPIIDPQISFKSPLSQNFNYYPTEGYGQSSNNDYVDLGFLNPLSEQPRDSSLDYQNSSNNETLINQPNYNNMYFKSSLASPRALLGNALPSDPMNNYLHPSNSVGRTIINGGISISRNFSNSSAYNRESYVSGVPNISQMAFSVPETGFLNSTSISSGFKNGRFANPNLIPGTEIRSQNLSSNNNPFHQSDQAASFNFGVHKPNLPASNNNF</sequence>
<organism evidence="4 5">
    <name type="scientific">Smittium mucronatum</name>
    <dbReference type="NCBI Taxonomy" id="133383"/>
    <lineage>
        <taxon>Eukaryota</taxon>
        <taxon>Fungi</taxon>
        <taxon>Fungi incertae sedis</taxon>
        <taxon>Zoopagomycota</taxon>
        <taxon>Kickxellomycotina</taxon>
        <taxon>Harpellomycetes</taxon>
        <taxon>Harpellales</taxon>
        <taxon>Legeriomycetaceae</taxon>
        <taxon>Smittium</taxon>
    </lineage>
</organism>
<dbReference type="GO" id="GO:0008270">
    <property type="term" value="F:zinc ion binding"/>
    <property type="evidence" value="ECO:0007669"/>
    <property type="project" value="UniProtKB-KW"/>
</dbReference>
<feature type="region of interest" description="Disordered" evidence="2">
    <location>
        <begin position="391"/>
        <end position="411"/>
    </location>
</feature>
<dbReference type="EMBL" id="LSSL01002434">
    <property type="protein sequence ID" value="OLY81453.1"/>
    <property type="molecule type" value="Genomic_DNA"/>
</dbReference>
<dbReference type="STRING" id="133383.A0A1R0GX33"/>
<keyword evidence="1" id="KW-0479">Metal-binding</keyword>
<dbReference type="Proteomes" id="UP000187455">
    <property type="component" value="Unassembled WGS sequence"/>
</dbReference>
<accession>A0A1R0GX33</accession>
<evidence type="ECO:0000256" key="2">
    <source>
        <dbReference type="SAM" id="MobiDB-lite"/>
    </source>
</evidence>
<evidence type="ECO:0000259" key="3">
    <source>
        <dbReference type="PROSITE" id="PS50114"/>
    </source>
</evidence>
<keyword evidence="1" id="KW-0863">Zinc-finger</keyword>
<dbReference type="GO" id="GO:0043565">
    <property type="term" value="F:sequence-specific DNA binding"/>
    <property type="evidence" value="ECO:0007669"/>
    <property type="project" value="InterPro"/>
</dbReference>
<feature type="domain" description="GATA-type" evidence="3">
    <location>
        <begin position="133"/>
        <end position="189"/>
    </location>
</feature>
<dbReference type="SUPFAM" id="SSF57716">
    <property type="entry name" value="Glucocorticoid receptor-like (DNA-binding domain)"/>
    <property type="match status" value="1"/>
</dbReference>
<feature type="compositionally biased region" description="Polar residues" evidence="2">
    <location>
        <begin position="397"/>
        <end position="411"/>
    </location>
</feature>
<dbReference type="InterPro" id="IPR013088">
    <property type="entry name" value="Znf_NHR/GATA"/>
</dbReference>
<reference evidence="4 5" key="1">
    <citation type="journal article" date="2016" name="Mol. Biol. Evol.">
        <title>Genome-Wide Survey of Gut Fungi (Harpellales) Reveals the First Horizontally Transferred Ubiquitin Gene from a Mosquito Host.</title>
        <authorList>
            <person name="Wang Y."/>
            <person name="White M.M."/>
            <person name="Kvist S."/>
            <person name="Moncalvo J.M."/>
        </authorList>
    </citation>
    <scope>NUCLEOTIDE SEQUENCE [LARGE SCALE GENOMIC DNA]</scope>
    <source>
        <strain evidence="4 5">ALG-7-W6</strain>
    </source>
</reference>
<dbReference type="CDD" id="cd00202">
    <property type="entry name" value="ZnF_GATA"/>
    <property type="match status" value="1"/>
</dbReference>
<dbReference type="InterPro" id="IPR000679">
    <property type="entry name" value="Znf_GATA"/>
</dbReference>
<dbReference type="SMART" id="SM00401">
    <property type="entry name" value="ZnF_GATA"/>
    <property type="match status" value="1"/>
</dbReference>
<feature type="region of interest" description="Disordered" evidence="2">
    <location>
        <begin position="115"/>
        <end position="135"/>
    </location>
</feature>
<dbReference type="AlphaFoldDB" id="A0A1R0GX33"/>
<evidence type="ECO:0000313" key="4">
    <source>
        <dbReference type="EMBL" id="OLY81453.1"/>
    </source>
</evidence>